<dbReference type="GeneID" id="64946495"/>
<sequence length="52" mass="5440">MTLWLIAIGIWLLDAVVIAGLLTGAIRGPRGPRGPIGFQGPKGEPGRPCDEC</sequence>
<protein>
    <submittedName>
        <fullName evidence="3">Uncharacterized protein</fullName>
    </submittedName>
</protein>
<accession>A0A6B9LE27</accession>
<evidence type="ECO:0000313" key="4">
    <source>
        <dbReference type="Proteomes" id="UP000464097"/>
    </source>
</evidence>
<feature type="region of interest" description="Disordered" evidence="1">
    <location>
        <begin position="29"/>
        <end position="52"/>
    </location>
</feature>
<keyword evidence="4" id="KW-1185">Reference proteome</keyword>
<dbReference type="Proteomes" id="UP000464097">
    <property type="component" value="Segment"/>
</dbReference>
<dbReference type="KEGG" id="vg:64946495"/>
<organism evidence="3 4">
    <name type="scientific">Mycobacterium phage Cintron</name>
    <dbReference type="NCBI Taxonomy" id="2686232"/>
    <lineage>
        <taxon>Viruses</taxon>
        <taxon>Duplodnaviria</taxon>
        <taxon>Heunggongvirae</taxon>
        <taxon>Uroviricota</taxon>
        <taxon>Caudoviricetes</taxon>
        <taxon>Backyardiganvirus</taxon>
        <taxon>Backyardiganvirus cintron</taxon>
    </lineage>
</organism>
<reference evidence="3 4" key="1">
    <citation type="submission" date="2019-12" db="EMBL/GenBank/DDBJ databases">
        <authorList>
            <person name="Riley H.L."/>
            <person name="Curtis N."/>
            <person name="Garlena R.A."/>
            <person name="Russell D.A."/>
            <person name="Pope W.H."/>
            <person name="Jacobs-Sera D."/>
            <person name="Hatfull G.F."/>
        </authorList>
    </citation>
    <scope>NUCLEOTIDE SEQUENCE [LARGE SCALE GENOMIC DNA]</scope>
</reference>
<evidence type="ECO:0000256" key="1">
    <source>
        <dbReference type="SAM" id="MobiDB-lite"/>
    </source>
</evidence>
<dbReference type="EMBL" id="MN813696">
    <property type="protein sequence ID" value="QHB37998.1"/>
    <property type="molecule type" value="Genomic_DNA"/>
</dbReference>
<dbReference type="RefSeq" id="YP_010062701.1">
    <property type="nucleotide sequence ID" value="NC_054797.1"/>
</dbReference>
<keyword evidence="2" id="KW-1133">Transmembrane helix</keyword>
<feature type="transmembrane region" description="Helical" evidence="2">
    <location>
        <begin position="6"/>
        <end position="26"/>
    </location>
</feature>
<proteinExistence type="predicted"/>
<keyword evidence="2" id="KW-0812">Transmembrane</keyword>
<evidence type="ECO:0000256" key="2">
    <source>
        <dbReference type="SAM" id="Phobius"/>
    </source>
</evidence>
<gene>
    <name evidence="3" type="primary">61</name>
    <name evidence="3" type="ORF">SEA_CINTRON_61</name>
</gene>
<evidence type="ECO:0000313" key="3">
    <source>
        <dbReference type="EMBL" id="QHB37998.1"/>
    </source>
</evidence>
<keyword evidence="2" id="KW-0472">Membrane</keyword>
<name>A0A6B9LE27_9CAUD</name>